<name>A0A9N8HXD8_9STRA</name>
<evidence type="ECO:0000313" key="4">
    <source>
        <dbReference type="EMBL" id="CAB9526198.1"/>
    </source>
</evidence>
<evidence type="ECO:0000256" key="2">
    <source>
        <dbReference type="SAM" id="MobiDB-lite"/>
    </source>
</evidence>
<dbReference type="Gene3D" id="3.80.10.10">
    <property type="entry name" value="Ribonuclease Inhibitor"/>
    <property type="match status" value="1"/>
</dbReference>
<feature type="region of interest" description="Disordered" evidence="2">
    <location>
        <begin position="333"/>
        <end position="354"/>
    </location>
</feature>
<feature type="compositionally biased region" description="Basic and acidic residues" evidence="2">
    <location>
        <begin position="21"/>
        <end position="37"/>
    </location>
</feature>
<dbReference type="PANTHER" id="PTHR48057">
    <property type="entry name" value="LEUCINE-RICH REPEAT SERINE/THREONINE-PROTEIN KINASE 1"/>
    <property type="match status" value="1"/>
</dbReference>
<reference evidence="4" key="1">
    <citation type="submission" date="2020-06" db="EMBL/GenBank/DDBJ databases">
        <authorList>
            <consortium name="Plant Systems Biology data submission"/>
        </authorList>
    </citation>
    <scope>NUCLEOTIDE SEQUENCE</scope>
    <source>
        <strain evidence="4">D6</strain>
    </source>
</reference>
<feature type="compositionally biased region" description="Polar residues" evidence="2">
    <location>
        <begin position="338"/>
        <end position="351"/>
    </location>
</feature>
<dbReference type="Proteomes" id="UP001153069">
    <property type="component" value="Unassembled WGS sequence"/>
</dbReference>
<accession>A0A9N8HXD8</accession>
<keyword evidence="3" id="KW-0472">Membrane</keyword>
<dbReference type="InterPro" id="IPR032675">
    <property type="entry name" value="LRR_dom_sf"/>
</dbReference>
<dbReference type="EMBL" id="CAICTM010001790">
    <property type="protein sequence ID" value="CAB9526198.1"/>
    <property type="molecule type" value="Genomic_DNA"/>
</dbReference>
<dbReference type="FunFam" id="3.80.10.10:FF:000383">
    <property type="entry name" value="Leucine-rich repeat receptor protein kinase EMS1"/>
    <property type="match status" value="1"/>
</dbReference>
<dbReference type="OrthoDB" id="38453at2759"/>
<feature type="compositionally biased region" description="Low complexity" evidence="2">
    <location>
        <begin position="43"/>
        <end position="52"/>
    </location>
</feature>
<organism evidence="4 5">
    <name type="scientific">Seminavis robusta</name>
    <dbReference type="NCBI Taxonomy" id="568900"/>
    <lineage>
        <taxon>Eukaryota</taxon>
        <taxon>Sar</taxon>
        <taxon>Stramenopiles</taxon>
        <taxon>Ochrophyta</taxon>
        <taxon>Bacillariophyta</taxon>
        <taxon>Bacillariophyceae</taxon>
        <taxon>Bacillariophycidae</taxon>
        <taxon>Naviculales</taxon>
        <taxon>Naviculaceae</taxon>
        <taxon>Seminavis</taxon>
    </lineage>
</organism>
<dbReference type="Pfam" id="PF13855">
    <property type="entry name" value="LRR_8"/>
    <property type="match status" value="1"/>
</dbReference>
<keyword evidence="1" id="KW-0677">Repeat</keyword>
<protein>
    <submittedName>
        <fullName evidence="4">LRR receptor-like serine threonine-protein kinase</fullName>
    </submittedName>
</protein>
<feature type="transmembrane region" description="Helical" evidence="3">
    <location>
        <begin position="308"/>
        <end position="327"/>
    </location>
</feature>
<dbReference type="SUPFAM" id="SSF52058">
    <property type="entry name" value="L domain-like"/>
    <property type="match status" value="1"/>
</dbReference>
<keyword evidence="5" id="KW-1185">Reference proteome</keyword>
<sequence>MAAKTNLESEEFDVLQAVHARSSDARQREAELQKLEQYEQDNQRVQQAAAAAEQEKAHQQARTARQADSTSSRVQNGKSRSTTKNSSTSTGTGHTSEEFLNIDEIAKLAEARQSLQPPASAGPNCISKHPGSSTTTATSVPFNIENNGKQQIPLPGGAQPGAYSGAPGMDPQRTTRPRFSLLGVASATVEPMADLSDRDGSLASEDREEPETSESARAHSENRSFNEGQVAHLSSRTNSQTVEHANHGDNFDVPVVNNAANSDSTGLAVAALVEEDEMSQDLPQAAEFDVDELRRRKEESMKIFKTKMLLAVILCTAAVLVLIAVLINRERPKDSESEPSLETATNISAPPSSDIMEKMQDDLLALFEDKTALAIRDDPESPQSRAFQWLLDDIDGRQAEPSNDRLRQRFALATLYFATSGDSWANNQHWLNHSIHECDWFTKPDFALKEKLSQILPGYITEMFPPTDPPPSNCHDNGLYRNLWLDQNNLQGTLAEELFLISSLETLSIGVDSLHGSISTQVGRLSLLQGISISFVRDAGPIPSEIGMLTNLRTVLVSDNEHSGSVPTELWQLTNLVSLSLGNNGDLKSAISTEVGNIPKLRWLVMDFGGVSGTIPTEMGRLKHLEWLALQGNSLTGTVPCELGLLQNILSISLQNNSLLGTLPSELGLLTSLTMLTAGQNTFSGSIPSEYGRLSSLNLALKLEESRLSGTIPVQLADLVSLETLYLQDNHFTGHIPSEFGKMSSLGLLNLSNNSLSGVVPQELGELKQSLFTLNLEENPLLSGVFPESLCGLDGECAGTALVPCEGNYGIYFDCNSLMCGCGCTCDDN</sequence>
<feature type="compositionally biased region" description="Polar residues" evidence="2">
    <location>
        <begin position="225"/>
        <end position="243"/>
    </location>
</feature>
<dbReference type="InterPro" id="IPR052595">
    <property type="entry name" value="LRRC69/RLP"/>
</dbReference>
<feature type="compositionally biased region" description="Polar residues" evidence="2">
    <location>
        <begin position="62"/>
        <end position="75"/>
    </location>
</feature>
<gene>
    <name evidence="4" type="ORF">SEMRO_1792_G297900.1</name>
</gene>
<keyword evidence="4" id="KW-0808">Transferase</keyword>
<dbReference type="GO" id="GO:0016301">
    <property type="term" value="F:kinase activity"/>
    <property type="evidence" value="ECO:0007669"/>
    <property type="project" value="UniProtKB-KW"/>
</dbReference>
<feature type="region of interest" description="Disordered" evidence="2">
    <location>
        <begin position="1"/>
        <end position="175"/>
    </location>
</feature>
<feature type="region of interest" description="Disordered" evidence="2">
    <location>
        <begin position="190"/>
        <end position="250"/>
    </location>
</feature>
<evidence type="ECO:0000256" key="1">
    <source>
        <dbReference type="ARBA" id="ARBA00022737"/>
    </source>
</evidence>
<feature type="compositionally biased region" description="Basic and acidic residues" evidence="2">
    <location>
        <begin position="214"/>
        <end position="224"/>
    </location>
</feature>
<proteinExistence type="predicted"/>
<feature type="compositionally biased region" description="Polar residues" evidence="2">
    <location>
        <begin position="130"/>
        <end position="150"/>
    </location>
</feature>
<keyword evidence="4" id="KW-0418">Kinase</keyword>
<keyword evidence="3" id="KW-0812">Transmembrane</keyword>
<dbReference type="AlphaFoldDB" id="A0A9N8HXD8"/>
<evidence type="ECO:0000256" key="3">
    <source>
        <dbReference type="SAM" id="Phobius"/>
    </source>
</evidence>
<keyword evidence="4" id="KW-0675">Receptor</keyword>
<keyword evidence="3" id="KW-1133">Transmembrane helix</keyword>
<dbReference type="InterPro" id="IPR001611">
    <property type="entry name" value="Leu-rich_rpt"/>
</dbReference>
<comment type="caution">
    <text evidence="4">The sequence shown here is derived from an EMBL/GenBank/DDBJ whole genome shotgun (WGS) entry which is preliminary data.</text>
</comment>
<feature type="compositionally biased region" description="Low complexity" evidence="2">
    <location>
        <begin position="76"/>
        <end position="94"/>
    </location>
</feature>
<evidence type="ECO:0000313" key="5">
    <source>
        <dbReference type="Proteomes" id="UP001153069"/>
    </source>
</evidence>